<comment type="subcellular location">
    <subcellularLocation>
        <location evidence="1">Cytoplasm</location>
        <location evidence="1">Cytoskeleton</location>
        <location evidence="1">Microtubule organizing center</location>
        <location evidence="1">Centrosome</location>
    </subcellularLocation>
</comment>
<comment type="caution">
    <text evidence="8">The sequence shown here is derived from an EMBL/GenBank/DDBJ whole genome shotgun (WGS) entry which is preliminary data.</text>
</comment>
<evidence type="ECO:0000256" key="1">
    <source>
        <dbReference type="ARBA" id="ARBA00004300"/>
    </source>
</evidence>
<comment type="similarity">
    <text evidence="2">Belongs to the ODF2 family.</text>
</comment>
<reference evidence="8 9" key="1">
    <citation type="submission" date="2023-09" db="EMBL/GenBank/DDBJ databases">
        <title>Genomes of two closely related lineages of the louse Polyplax serrata with different host specificities.</title>
        <authorList>
            <person name="Martinu J."/>
            <person name="Tarabai H."/>
            <person name="Stefka J."/>
            <person name="Hypsa V."/>
        </authorList>
    </citation>
    <scope>NUCLEOTIDE SEQUENCE [LARGE SCALE GENOMIC DNA]</scope>
    <source>
        <strain evidence="8">98ZLc_SE</strain>
    </source>
</reference>
<evidence type="ECO:0000256" key="4">
    <source>
        <dbReference type="ARBA" id="ARBA00023054"/>
    </source>
</evidence>
<feature type="coiled-coil region" evidence="6">
    <location>
        <begin position="615"/>
        <end position="670"/>
    </location>
</feature>
<evidence type="ECO:0000313" key="8">
    <source>
        <dbReference type="EMBL" id="KAK6627364.1"/>
    </source>
</evidence>
<feature type="compositionally biased region" description="Basic and acidic residues" evidence="7">
    <location>
        <begin position="197"/>
        <end position="210"/>
    </location>
</feature>
<feature type="region of interest" description="Disordered" evidence="7">
    <location>
        <begin position="87"/>
        <end position="260"/>
    </location>
</feature>
<dbReference type="PANTHER" id="PTHR23162">
    <property type="entry name" value="OUTER DENSE FIBER OF SPERM TAILS 2"/>
    <property type="match status" value="1"/>
</dbReference>
<keyword evidence="5" id="KW-0206">Cytoskeleton</keyword>
<feature type="compositionally biased region" description="Polar residues" evidence="7">
    <location>
        <begin position="454"/>
        <end position="464"/>
    </location>
</feature>
<protein>
    <submittedName>
        <fullName evidence="8">Uncharacterized protein</fullName>
    </submittedName>
</protein>
<feature type="region of interest" description="Disordered" evidence="7">
    <location>
        <begin position="1"/>
        <end position="32"/>
    </location>
</feature>
<evidence type="ECO:0000256" key="7">
    <source>
        <dbReference type="SAM" id="MobiDB-lite"/>
    </source>
</evidence>
<accession>A0ABR1ATV6</accession>
<feature type="compositionally biased region" description="Basic and acidic residues" evidence="7">
    <location>
        <begin position="174"/>
        <end position="188"/>
    </location>
</feature>
<feature type="coiled-coil region" evidence="6">
    <location>
        <begin position="701"/>
        <end position="1146"/>
    </location>
</feature>
<keyword evidence="9" id="KW-1185">Reference proteome</keyword>
<dbReference type="EMBL" id="JAWJWF010000045">
    <property type="protein sequence ID" value="KAK6627364.1"/>
    <property type="molecule type" value="Genomic_DNA"/>
</dbReference>
<gene>
    <name evidence="8" type="ORF">RUM44_009841</name>
</gene>
<evidence type="ECO:0000256" key="2">
    <source>
        <dbReference type="ARBA" id="ARBA00009316"/>
    </source>
</evidence>
<evidence type="ECO:0000256" key="5">
    <source>
        <dbReference type="ARBA" id="ARBA00023212"/>
    </source>
</evidence>
<name>A0ABR1ATV6_POLSC</name>
<feature type="compositionally biased region" description="Basic and acidic residues" evidence="7">
    <location>
        <begin position="87"/>
        <end position="96"/>
    </location>
</feature>
<feature type="compositionally biased region" description="Basic and acidic residues" evidence="7">
    <location>
        <begin position="465"/>
        <end position="481"/>
    </location>
</feature>
<dbReference type="InterPro" id="IPR026099">
    <property type="entry name" value="Odf2-rel"/>
</dbReference>
<keyword evidence="3" id="KW-0963">Cytoplasm</keyword>
<keyword evidence="4 6" id="KW-0175">Coiled coil</keyword>
<evidence type="ECO:0000256" key="3">
    <source>
        <dbReference type="ARBA" id="ARBA00022490"/>
    </source>
</evidence>
<feature type="compositionally biased region" description="Basic and acidic residues" evidence="7">
    <location>
        <begin position="378"/>
        <end position="402"/>
    </location>
</feature>
<organism evidence="8 9">
    <name type="scientific">Polyplax serrata</name>
    <name type="common">Common mouse louse</name>
    <dbReference type="NCBI Taxonomy" id="468196"/>
    <lineage>
        <taxon>Eukaryota</taxon>
        <taxon>Metazoa</taxon>
        <taxon>Ecdysozoa</taxon>
        <taxon>Arthropoda</taxon>
        <taxon>Hexapoda</taxon>
        <taxon>Insecta</taxon>
        <taxon>Pterygota</taxon>
        <taxon>Neoptera</taxon>
        <taxon>Paraneoptera</taxon>
        <taxon>Psocodea</taxon>
        <taxon>Troctomorpha</taxon>
        <taxon>Phthiraptera</taxon>
        <taxon>Anoplura</taxon>
        <taxon>Polyplacidae</taxon>
        <taxon>Polyplax</taxon>
    </lineage>
</organism>
<dbReference type="PANTHER" id="PTHR23162:SF10">
    <property type="entry name" value="FI13205P"/>
    <property type="match status" value="1"/>
</dbReference>
<feature type="coiled-coil region" evidence="6">
    <location>
        <begin position="293"/>
        <end position="327"/>
    </location>
</feature>
<proteinExistence type="inferred from homology"/>
<feature type="compositionally biased region" description="Basic and acidic residues" evidence="7">
    <location>
        <begin position="10"/>
        <end position="32"/>
    </location>
</feature>
<evidence type="ECO:0000313" key="9">
    <source>
        <dbReference type="Proteomes" id="UP001359485"/>
    </source>
</evidence>
<dbReference type="Proteomes" id="UP001359485">
    <property type="component" value="Unassembled WGS sequence"/>
</dbReference>
<feature type="region of interest" description="Disordered" evidence="7">
    <location>
        <begin position="355"/>
        <end position="481"/>
    </location>
</feature>
<sequence>MIKRRKTGSRGKDSLGDSDRGRRFDKESASKEFSETIETIKKYADTGSLPQIYDPLKSCFEVLKPFHLSDLDVGNDFEQFRIDLNKRKHQEKKEASEENESAEDSKNQNMFIPKLNLNHKNGSDYTDSEGEARSQQLSKTSGRPCKSGNKSGKKQKSHCGSTKNGDEQICDDTSFEHRFYSSDEKSQSSEDESSVDNYKREKGKKSDRSIKTLRNPKVVSGHAEQGDILEQTLSKRSRKSKYSSSSSDELDNEPVQSGKSILLTDSQVSQELKLADQKATRTVKMIEQIREAIAAYQKKDTMTEEENDELKKNQQKLSQNLQQLEKITTRVKHLVGLADKSFKKKWEELEKAGKKQVEEDLNAGGDAKELPNQLIQEPSERMNSERGELSSRKEKVTGREVFNEPIKSAKTPRSTRKPPEHNDFCDVSSSSLDDDANPAQALSSRSHTMKTFVASENENDNCQENGHHERPVTPRTKLKNDLKKLADEINADFEDSEMETADEVETPAGLSKPALANLEKSIKAYLDKDETREAHDGRGDDVRKTSAELDKMELKANKMICQEGKSCSMMPSIPALEGLTALKTPSLPSIEADAKSVPEVMLSLTGRLSESYSMQEKLAAENADLEGLRYQLQEELITKENAVELLQRKVANLQAEMRLIARENAQLNDKLVGQGMTPGFEDKVTVKVAPPTADDVVDMKLQEYKETTQTLESAVTSLECEVKRIQQELACVQKERQELENHRKMMKININVQRRGMGTHGGLINPLPPRDSNTELQMKELKEQYDRLKQDFNNKMLTVASLRAQNDKLMEITDKAREERDFCEEQCKSLEKRLKQLETEKTKMMGSKEQLFEQEQQMSLIKLRYREAQDEIDELRNQLGDQTAQVDDYRNKYLQAQQQVEEQIRQIDHMELENQRMREEQAAEIQRVKQCFQEKLSELAPLPDILKETQLKLQEAQQLRMIAERNKEDLQREFQEAKEKSNGLLRRMESEISSQQLGLDERSQMNARLECLEKKNNEMREENAKLKTTVARLEEASTQNEKRLDEKLHEVAQYTTQLETLREESARQVARCKDRNETIKRSLQNQIADLERQLAQARATARTAQKDKDEIRQRMQSQINNLNDNFEEAQLRIKSLQSNVNFLKNSCTGLFNPEPSSMSLVDSGSNFLIEAPCNPCDCSY</sequence>
<evidence type="ECO:0000256" key="6">
    <source>
        <dbReference type="SAM" id="Coils"/>
    </source>
</evidence>